<dbReference type="EMBL" id="QGKV02000297">
    <property type="protein sequence ID" value="KAF3605786.1"/>
    <property type="molecule type" value="Genomic_DNA"/>
</dbReference>
<keyword evidence="3" id="KW-1185">Reference proteome</keyword>
<accession>A0ABQ7EQS7</accession>
<dbReference type="Proteomes" id="UP000266723">
    <property type="component" value="Unassembled WGS sequence"/>
</dbReference>
<reference evidence="2 3" key="1">
    <citation type="journal article" date="2020" name="BMC Genomics">
        <title>Intraspecific diversification of the crop wild relative Brassica cretica Lam. using demographic model selection.</title>
        <authorList>
            <person name="Kioukis A."/>
            <person name="Michalopoulou V.A."/>
            <person name="Briers L."/>
            <person name="Pirintsos S."/>
            <person name="Studholme D.J."/>
            <person name="Pavlidis P."/>
            <person name="Sarris P.F."/>
        </authorList>
    </citation>
    <scope>NUCLEOTIDE SEQUENCE [LARGE SCALE GENOMIC DNA]</scope>
    <source>
        <strain evidence="3">cv. PFS-1207/04</strain>
    </source>
</reference>
<feature type="region of interest" description="Disordered" evidence="1">
    <location>
        <begin position="76"/>
        <end position="95"/>
    </location>
</feature>
<evidence type="ECO:0008006" key="4">
    <source>
        <dbReference type="Google" id="ProtNLM"/>
    </source>
</evidence>
<proteinExistence type="predicted"/>
<comment type="caution">
    <text evidence="2">The sequence shown here is derived from an EMBL/GenBank/DDBJ whole genome shotgun (WGS) entry which is preliminary data.</text>
</comment>
<organism evidence="2 3">
    <name type="scientific">Brassica cretica</name>
    <name type="common">Mustard</name>
    <dbReference type="NCBI Taxonomy" id="69181"/>
    <lineage>
        <taxon>Eukaryota</taxon>
        <taxon>Viridiplantae</taxon>
        <taxon>Streptophyta</taxon>
        <taxon>Embryophyta</taxon>
        <taxon>Tracheophyta</taxon>
        <taxon>Spermatophyta</taxon>
        <taxon>Magnoliopsida</taxon>
        <taxon>eudicotyledons</taxon>
        <taxon>Gunneridae</taxon>
        <taxon>Pentapetalae</taxon>
        <taxon>rosids</taxon>
        <taxon>malvids</taxon>
        <taxon>Brassicales</taxon>
        <taxon>Brassicaceae</taxon>
        <taxon>Brassiceae</taxon>
        <taxon>Brassica</taxon>
    </lineage>
</organism>
<evidence type="ECO:0000313" key="3">
    <source>
        <dbReference type="Proteomes" id="UP000266723"/>
    </source>
</evidence>
<gene>
    <name evidence="2" type="ORF">DY000_02046449</name>
</gene>
<feature type="compositionally biased region" description="Basic and acidic residues" evidence="1">
    <location>
        <begin position="223"/>
        <end position="243"/>
    </location>
</feature>
<feature type="region of interest" description="Disordered" evidence="1">
    <location>
        <begin position="221"/>
        <end position="277"/>
    </location>
</feature>
<name>A0ABQ7EQS7_BRACR</name>
<evidence type="ECO:0000313" key="2">
    <source>
        <dbReference type="EMBL" id="KAF3605786.1"/>
    </source>
</evidence>
<evidence type="ECO:0000256" key="1">
    <source>
        <dbReference type="SAM" id="MobiDB-lite"/>
    </source>
</evidence>
<protein>
    <recommendedName>
        <fullName evidence="4">Peptidase A2 domain-containing protein</fullName>
    </recommendedName>
</protein>
<sequence length="1073" mass="121845">MKLRITLKKKSDPMKFAIPCMVKGVEFPPALCDTGASVNLVELGNDLGYIATCHCGAEYETEYSESIDTNSIISIDSNESPTTDERRPMNAIPHRSTGCNRWADSGFHESFAVETVILTSNEDPTEEYDEDYWKERATEIAMQDERYSTHSFNNTPAPSVNRVYSASVDSHPHLAKQSSASIDTTPGTSIDIKATASEKEKGNIPIPNWFTSPYIRSFAPKSTSHETEAEKMNAPTHRSEGTSKRSIRSKNPNSAEKRLPSIDTPVSTSIDSHSKPKISLSTKNMSIDYDFLLPNEFGIFRDQDGHARAMDERILQVSREDIADIVQLANGVDNLFTQQRSIPDNNPAVPDGNSRANTTEIVSHQTCKLVSHTSIDKDASTSLDRVTPSSFDKAPLPSIDRRYECGRRAYDSYGARKFRWEQKGGYEVYRDESGHPRSAAGEMIPVTKDNIRKILERASLFGEGHICLPEHATSYTPTRLAPEIYTKEEINEMPLDRGYSELFRSMAEMRTEIESMQHNLEKEATTSTLIDANKETSIDVKPHTSQFPAESNGLAEKKDEWKIAYINTRINDVYNPLNNNVDWLSTRIDLLQQELDAIRTNDPQPATSIDIFNITSIDTRFAAMEIRLKSYEDMHDRFTSHIMRYLDTFSTQMINVQRDIGKLNDQHDFQEEGSTSIDRFRRTSLDGKKPTEHLPYTADAVDQITSKLYKAINTLEDRLEKRCDDIYFPFDVKISGVDSQAEWLQKEVKAIQRQLASQQHISASIDGAHSKSIKSTTPATIDTHLVASIDTTSTPDDTQLIPNHMESMKEQLIGLSEYAYSKISWYQFSIGDILERLPNISNADRLEKRCDDIYFPFDVKISGVDSQAEWLQKEVKAIQRQLASQQHISASIDGAHSKSIKSTTPATIDTHLVASIDTTSTPDDTQLIPNHMESMKEQLIGLSEYAYSKISWYQFSIGDILERLPNISNAVQKMDERWTRNDEATRSFIAAWSRMTWWLQPLKLDSLRFQIKNLNGTWSRQFQGSLHKGFLDIGQKEVNMTWWQPPLSLDSWKPFQSWSLILQWKQTLTQERN</sequence>